<evidence type="ECO:0000313" key="2">
    <source>
        <dbReference type="Proteomes" id="UP001234178"/>
    </source>
</evidence>
<dbReference type="EMBL" id="JAOYFB010000038">
    <property type="protein sequence ID" value="KAK4027737.1"/>
    <property type="molecule type" value="Genomic_DNA"/>
</dbReference>
<dbReference type="Proteomes" id="UP001234178">
    <property type="component" value="Unassembled WGS sequence"/>
</dbReference>
<comment type="caution">
    <text evidence="1">The sequence shown here is derived from an EMBL/GenBank/DDBJ whole genome shotgun (WGS) entry which is preliminary data.</text>
</comment>
<proteinExistence type="predicted"/>
<organism evidence="1 2">
    <name type="scientific">Daphnia magna</name>
    <dbReference type="NCBI Taxonomy" id="35525"/>
    <lineage>
        <taxon>Eukaryota</taxon>
        <taxon>Metazoa</taxon>
        <taxon>Ecdysozoa</taxon>
        <taxon>Arthropoda</taxon>
        <taxon>Crustacea</taxon>
        <taxon>Branchiopoda</taxon>
        <taxon>Diplostraca</taxon>
        <taxon>Cladocera</taxon>
        <taxon>Anomopoda</taxon>
        <taxon>Daphniidae</taxon>
        <taxon>Daphnia</taxon>
    </lineage>
</organism>
<sequence length="160" mass="17803">MVKKGVLLTMLKVATTRVSSKLSCVLMESDLFAIRLTESYQIVLSRKIKGQHHGQKRVFVDPLVATHSILISLEWTHSYLEPPAPPAEAAQSGKPEDAANGSTIVLPELIRGPQSRLHHAKLIGRASPTYIGWAVLKTIAKFHKALHNFAWTIMCKWCIK</sequence>
<reference evidence="1 2" key="1">
    <citation type="journal article" date="2023" name="Nucleic Acids Res.">
        <title>The hologenome of Daphnia magna reveals possible DNA methylation and microbiome-mediated evolution of the host genome.</title>
        <authorList>
            <person name="Chaturvedi A."/>
            <person name="Li X."/>
            <person name="Dhandapani V."/>
            <person name="Marshall H."/>
            <person name="Kissane S."/>
            <person name="Cuenca-Cambronero M."/>
            <person name="Asole G."/>
            <person name="Calvet F."/>
            <person name="Ruiz-Romero M."/>
            <person name="Marangio P."/>
            <person name="Guigo R."/>
            <person name="Rago D."/>
            <person name="Mirbahai L."/>
            <person name="Eastwood N."/>
            <person name="Colbourne J.K."/>
            <person name="Zhou J."/>
            <person name="Mallon E."/>
            <person name="Orsini L."/>
        </authorList>
    </citation>
    <scope>NUCLEOTIDE SEQUENCE [LARGE SCALE GENOMIC DNA]</scope>
    <source>
        <strain evidence="1">LRV0_1</strain>
    </source>
</reference>
<protein>
    <submittedName>
        <fullName evidence="1">Uncharacterized protein</fullName>
    </submittedName>
</protein>
<name>A0ABR0ARJ9_9CRUS</name>
<evidence type="ECO:0000313" key="1">
    <source>
        <dbReference type="EMBL" id="KAK4027737.1"/>
    </source>
</evidence>
<gene>
    <name evidence="1" type="ORF">OUZ56_016784</name>
</gene>
<keyword evidence="2" id="KW-1185">Reference proteome</keyword>
<accession>A0ABR0ARJ9</accession>